<keyword evidence="1 4" id="KW-0479">Metal-binding</keyword>
<dbReference type="Gene3D" id="3.40.190.80">
    <property type="match status" value="1"/>
</dbReference>
<protein>
    <submittedName>
        <fullName evidence="5">Inositol monophosphatase family protein</fullName>
    </submittedName>
</protein>
<feature type="binding site" evidence="4">
    <location>
        <position position="208"/>
    </location>
    <ligand>
        <name>Mg(2+)</name>
        <dbReference type="ChEBI" id="CHEBI:18420"/>
        <label>1</label>
        <note>catalytic</note>
    </ligand>
</feature>
<comment type="caution">
    <text evidence="5">The sequence shown here is derived from an EMBL/GenBank/DDBJ whole genome shotgun (WGS) entry which is preliminary data.</text>
</comment>
<dbReference type="RefSeq" id="WP_052725207.1">
    <property type="nucleotide sequence ID" value="NZ_JBHSZT010000001.1"/>
</dbReference>
<dbReference type="HOGENOM" id="CLU_044118_6_2_9"/>
<dbReference type="AlphaFoldDB" id="A0A0F4LUC5"/>
<gene>
    <name evidence="5" type="primary">suhB</name>
    <name evidence="5" type="ORF">JG30_09320</name>
</gene>
<organism evidence="5 6">
    <name type="scientific">Bombilactobacillus mellifer</name>
    <dbReference type="NCBI Taxonomy" id="1218492"/>
    <lineage>
        <taxon>Bacteria</taxon>
        <taxon>Bacillati</taxon>
        <taxon>Bacillota</taxon>
        <taxon>Bacilli</taxon>
        <taxon>Lactobacillales</taxon>
        <taxon>Lactobacillaceae</taxon>
        <taxon>Bombilactobacillus</taxon>
    </lineage>
</organism>
<dbReference type="PANTHER" id="PTHR20854">
    <property type="entry name" value="INOSITOL MONOPHOSPHATASE"/>
    <property type="match status" value="1"/>
</dbReference>
<evidence type="ECO:0000313" key="6">
    <source>
        <dbReference type="Proteomes" id="UP000033558"/>
    </source>
</evidence>
<keyword evidence="6" id="KW-1185">Reference proteome</keyword>
<accession>A0A0F4LUC5</accession>
<dbReference type="GO" id="GO:0046872">
    <property type="term" value="F:metal ion binding"/>
    <property type="evidence" value="ECO:0007669"/>
    <property type="project" value="UniProtKB-KW"/>
</dbReference>
<name>A0A0F4LUC5_9LACO</name>
<evidence type="ECO:0000256" key="2">
    <source>
        <dbReference type="ARBA" id="ARBA00022801"/>
    </source>
</evidence>
<dbReference type="CDD" id="cd01637">
    <property type="entry name" value="IMPase_like"/>
    <property type="match status" value="1"/>
</dbReference>
<dbReference type="SUPFAM" id="SSF56655">
    <property type="entry name" value="Carbohydrate phosphatase"/>
    <property type="match status" value="1"/>
</dbReference>
<dbReference type="InterPro" id="IPR000760">
    <property type="entry name" value="Inositol_monophosphatase-like"/>
</dbReference>
<evidence type="ECO:0000256" key="1">
    <source>
        <dbReference type="ARBA" id="ARBA00022723"/>
    </source>
</evidence>
<dbReference type="GO" id="GO:0006020">
    <property type="term" value="P:inositol metabolic process"/>
    <property type="evidence" value="ECO:0007669"/>
    <property type="project" value="TreeGrafter"/>
</dbReference>
<dbReference type="GO" id="GO:0008934">
    <property type="term" value="F:inositol monophosphate 1-phosphatase activity"/>
    <property type="evidence" value="ECO:0007669"/>
    <property type="project" value="TreeGrafter"/>
</dbReference>
<proteinExistence type="predicted"/>
<evidence type="ECO:0000313" key="5">
    <source>
        <dbReference type="EMBL" id="KJY61879.1"/>
    </source>
</evidence>
<dbReference type="InterPro" id="IPR020583">
    <property type="entry name" value="Inositol_monoP_metal-BS"/>
</dbReference>
<evidence type="ECO:0000256" key="4">
    <source>
        <dbReference type="PIRSR" id="PIRSR600760-2"/>
    </source>
</evidence>
<evidence type="ECO:0000256" key="3">
    <source>
        <dbReference type="ARBA" id="ARBA00022842"/>
    </source>
</evidence>
<keyword evidence="2" id="KW-0378">Hydrolase</keyword>
<feature type="binding site" evidence="4">
    <location>
        <position position="86"/>
    </location>
    <ligand>
        <name>Mg(2+)</name>
        <dbReference type="ChEBI" id="CHEBI:18420"/>
        <label>1</label>
        <note>catalytic</note>
    </ligand>
</feature>
<reference evidence="5 6" key="1">
    <citation type="submission" date="2015-01" db="EMBL/GenBank/DDBJ databases">
        <title>Comparative genomics of the lactic acid bacteria isolated from the honey bee gut.</title>
        <authorList>
            <person name="Ellegaard K.M."/>
            <person name="Tamarit D."/>
            <person name="Javelind E."/>
            <person name="Olofsson T."/>
            <person name="Andersson S.G."/>
            <person name="Vasquez A."/>
        </authorList>
    </citation>
    <scope>NUCLEOTIDE SEQUENCE [LARGE SCALE GENOMIC DNA]</scope>
    <source>
        <strain evidence="5 6">Bin4</strain>
    </source>
</reference>
<sequence length="258" mass="28628">MANLSNIQQEVLYIIQKAADSLRQDQHFDTVQRKSNRNDLVTDRDRQIEQYIVQYLAAKFPEAKIISEEKTSSLITSVEGLVFFVDPIDGTMNFVKCHDQFAIMIGVYQDGEPLFGAIANVMADQIIYGGPQVGTFLNQTPLPTVPDLPLVDSLVTISTRLLWQQDPNYQLIVHASSGLRVFGSAGIIWSRLVCGQQNLYISKLKPWDLAAGRALAMKNGIMVRNIDGSPVNMLQSQTVIIGTKCATDEALSLINKRA</sequence>
<keyword evidence="3 4" id="KW-0460">Magnesium</keyword>
<dbReference type="EMBL" id="JXJQ01000008">
    <property type="protein sequence ID" value="KJY61879.1"/>
    <property type="molecule type" value="Genomic_DNA"/>
</dbReference>
<dbReference type="PROSITE" id="PS00629">
    <property type="entry name" value="IMP_1"/>
    <property type="match status" value="1"/>
</dbReference>
<comment type="cofactor">
    <cofactor evidence="4">
        <name>Mg(2+)</name>
        <dbReference type="ChEBI" id="CHEBI:18420"/>
    </cofactor>
</comment>
<dbReference type="Gene3D" id="3.30.540.10">
    <property type="entry name" value="Fructose-1,6-Bisphosphatase, subunit A, domain 1"/>
    <property type="match status" value="1"/>
</dbReference>
<dbReference type="Pfam" id="PF00459">
    <property type="entry name" value="Inositol_P"/>
    <property type="match status" value="1"/>
</dbReference>
<feature type="binding site" evidence="4">
    <location>
        <position position="88"/>
    </location>
    <ligand>
        <name>Mg(2+)</name>
        <dbReference type="ChEBI" id="CHEBI:18420"/>
        <label>1</label>
        <note>catalytic</note>
    </ligand>
</feature>
<feature type="binding site" evidence="4">
    <location>
        <position position="89"/>
    </location>
    <ligand>
        <name>Mg(2+)</name>
        <dbReference type="ChEBI" id="CHEBI:18420"/>
        <label>1</label>
        <note>catalytic</note>
    </ligand>
</feature>
<dbReference type="PANTHER" id="PTHR20854:SF4">
    <property type="entry name" value="INOSITOL-1-MONOPHOSPHATASE-RELATED"/>
    <property type="match status" value="1"/>
</dbReference>
<dbReference type="PATRIC" id="fig|1218492.5.peg.1071"/>
<dbReference type="PRINTS" id="PR00377">
    <property type="entry name" value="IMPHPHTASES"/>
</dbReference>
<dbReference type="GO" id="GO:0007165">
    <property type="term" value="P:signal transduction"/>
    <property type="evidence" value="ECO:0007669"/>
    <property type="project" value="TreeGrafter"/>
</dbReference>
<dbReference type="Proteomes" id="UP000033558">
    <property type="component" value="Unassembled WGS sequence"/>
</dbReference>
<dbReference type="STRING" id="1218492.JG30_09320"/>
<feature type="binding site" evidence="4">
    <location>
        <position position="68"/>
    </location>
    <ligand>
        <name>Mg(2+)</name>
        <dbReference type="ChEBI" id="CHEBI:18420"/>
        <label>1</label>
        <note>catalytic</note>
    </ligand>
</feature>